<reference evidence="1 2" key="1">
    <citation type="submission" date="2016-01" db="EMBL/GenBank/DDBJ databases">
        <title>Draft Genome Sequences of Seven Thermophilic Sporeformers Isolated from Foods.</title>
        <authorList>
            <person name="Berendsen E.M."/>
            <person name="Wells-Bennik M.H."/>
            <person name="Krawcyk A.O."/>
            <person name="De Jong A."/>
            <person name="Holsappel S."/>
            <person name="Eijlander R.T."/>
            <person name="Kuipers O.P."/>
        </authorList>
    </citation>
    <scope>NUCLEOTIDE SEQUENCE [LARGE SCALE GENOMIC DNA]</scope>
    <source>
        <strain evidence="1 2">B4109</strain>
    </source>
</reference>
<dbReference type="Proteomes" id="UP000075424">
    <property type="component" value="Unassembled WGS sequence"/>
</dbReference>
<protein>
    <submittedName>
        <fullName evidence="1">Uncharacterized protein</fullName>
    </submittedName>
</protein>
<gene>
    <name evidence="1" type="ORF">B4109_1077</name>
</gene>
<evidence type="ECO:0000313" key="1">
    <source>
        <dbReference type="EMBL" id="KYD20371.1"/>
    </source>
</evidence>
<dbReference type="EMBL" id="LQYV01000152">
    <property type="protein sequence ID" value="KYD20371.1"/>
    <property type="molecule type" value="Genomic_DNA"/>
</dbReference>
<organism evidence="1 2">
    <name type="scientific">Geobacillus stearothermophilus</name>
    <name type="common">Bacillus stearothermophilus</name>
    <dbReference type="NCBI Taxonomy" id="1422"/>
    <lineage>
        <taxon>Bacteria</taxon>
        <taxon>Bacillati</taxon>
        <taxon>Bacillota</taxon>
        <taxon>Bacilli</taxon>
        <taxon>Bacillales</taxon>
        <taxon>Anoxybacillaceae</taxon>
        <taxon>Geobacillus</taxon>
    </lineage>
</organism>
<evidence type="ECO:0000313" key="2">
    <source>
        <dbReference type="Proteomes" id="UP000075424"/>
    </source>
</evidence>
<accession>A0A150M7M7</accession>
<comment type="caution">
    <text evidence="1">The sequence shown here is derived from an EMBL/GenBank/DDBJ whole genome shotgun (WGS) entry which is preliminary data.</text>
</comment>
<name>A0A150M7M7_GEOSE</name>
<proteinExistence type="predicted"/>
<dbReference type="PATRIC" id="fig|1422.18.peg.2231"/>
<sequence>MPPANGLFFRQEHSPIFFFQHKMGKEIEQFASKEGDEDI</sequence>
<dbReference type="AlphaFoldDB" id="A0A150M7M7"/>